<evidence type="ECO:0000256" key="1">
    <source>
        <dbReference type="SAM" id="MobiDB-lite"/>
    </source>
</evidence>
<evidence type="ECO:0008006" key="4">
    <source>
        <dbReference type="Google" id="ProtNLM"/>
    </source>
</evidence>
<feature type="region of interest" description="Disordered" evidence="1">
    <location>
        <begin position="382"/>
        <end position="401"/>
    </location>
</feature>
<keyword evidence="3" id="KW-1185">Reference proteome</keyword>
<dbReference type="InParanoid" id="A0A165FFS8"/>
<feature type="compositionally biased region" description="Low complexity" evidence="1">
    <location>
        <begin position="25"/>
        <end position="42"/>
    </location>
</feature>
<organism evidence="2 3">
    <name type="scientific">Laetiporus sulphureus 93-53</name>
    <dbReference type="NCBI Taxonomy" id="1314785"/>
    <lineage>
        <taxon>Eukaryota</taxon>
        <taxon>Fungi</taxon>
        <taxon>Dikarya</taxon>
        <taxon>Basidiomycota</taxon>
        <taxon>Agaricomycotina</taxon>
        <taxon>Agaricomycetes</taxon>
        <taxon>Polyporales</taxon>
        <taxon>Laetiporus</taxon>
    </lineage>
</organism>
<feature type="compositionally biased region" description="Polar residues" evidence="1">
    <location>
        <begin position="46"/>
        <end position="55"/>
    </location>
</feature>
<dbReference type="Proteomes" id="UP000076871">
    <property type="component" value="Unassembled WGS sequence"/>
</dbReference>
<dbReference type="GeneID" id="63829293"/>
<dbReference type="STRING" id="1314785.A0A165FFS8"/>
<evidence type="ECO:0000313" key="3">
    <source>
        <dbReference type="Proteomes" id="UP000076871"/>
    </source>
</evidence>
<feature type="compositionally biased region" description="Low complexity" evidence="1">
    <location>
        <begin position="495"/>
        <end position="505"/>
    </location>
</feature>
<feature type="region of interest" description="Disordered" evidence="1">
    <location>
        <begin position="436"/>
        <end position="462"/>
    </location>
</feature>
<gene>
    <name evidence="2" type="ORF">LAESUDRAFT_757092</name>
</gene>
<dbReference type="AlphaFoldDB" id="A0A165FFS8"/>
<feature type="region of interest" description="Disordered" evidence="1">
    <location>
        <begin position="1"/>
        <end position="72"/>
    </location>
</feature>
<proteinExistence type="predicted"/>
<reference evidence="2 3" key="1">
    <citation type="journal article" date="2016" name="Mol. Biol. Evol.">
        <title>Comparative Genomics of Early-Diverging Mushroom-Forming Fungi Provides Insights into the Origins of Lignocellulose Decay Capabilities.</title>
        <authorList>
            <person name="Nagy L.G."/>
            <person name="Riley R."/>
            <person name="Tritt A."/>
            <person name="Adam C."/>
            <person name="Daum C."/>
            <person name="Floudas D."/>
            <person name="Sun H."/>
            <person name="Yadav J.S."/>
            <person name="Pangilinan J."/>
            <person name="Larsson K.H."/>
            <person name="Matsuura K."/>
            <person name="Barry K."/>
            <person name="Labutti K."/>
            <person name="Kuo R."/>
            <person name="Ohm R.A."/>
            <person name="Bhattacharya S.S."/>
            <person name="Shirouzu T."/>
            <person name="Yoshinaga Y."/>
            <person name="Martin F.M."/>
            <person name="Grigoriev I.V."/>
            <person name="Hibbett D.S."/>
        </authorList>
    </citation>
    <scope>NUCLEOTIDE SEQUENCE [LARGE SCALE GENOMIC DNA]</scope>
    <source>
        <strain evidence="2 3">93-53</strain>
    </source>
</reference>
<feature type="region of interest" description="Disordered" evidence="1">
    <location>
        <begin position="495"/>
        <end position="526"/>
    </location>
</feature>
<accession>A0A165FFS8</accession>
<sequence>MSQYNLGGVSFPGGHTSEPTDPWRSQVSSEQSEVESAASAEAPTPQAHNSSTPRTSGVVRNPSPTTFPEFAPPHQWEWQGVFYNTIKEAASAAAPNTVPQDVRDWVINVVWAFIMRDVRLIKANNTLTLEAQAIHKDFEDYKDKVKGQTDALYGNMVALKEAQEKTTTYIVRLESWLNNSIINVPPTGIPQPASQNSQNPRRIKLPDPLKYSGRKSAENFETWFTNLLIWLDYNSFTDDKDKIRQANAHLEGEAALYMKEYAIKLAAGQNVGTWADYTRKLEMAYKTLDPKRTAQSMLDAHCAIHHKTMITFTESFRAYAPESGYSDEDLIVKIREQRSLHIQTVMSVTETLDPSKIPTTWMEYLEFRLEIEIKHQQQLSGAKLAGPTQAKNTEPKDPNTMDTSARIAHELSPEQDRWLAGKLCLFCGKHAYERGKKCPSPKPEYKGKRFQTCNKPQDRGKGKVQRVRQVDEDNGTETSVQIAALEQAIAALRGMKSSTPTTSSKGKGKVKQEDAATSASASTVKDTTTRILKLDEFTEDFQYAV</sequence>
<evidence type="ECO:0000313" key="2">
    <source>
        <dbReference type="EMBL" id="KZT08907.1"/>
    </source>
</evidence>
<dbReference type="RefSeq" id="XP_040766647.1">
    <property type="nucleotide sequence ID" value="XM_040912265.1"/>
</dbReference>
<feature type="compositionally biased region" description="Polar residues" evidence="1">
    <location>
        <begin position="515"/>
        <end position="526"/>
    </location>
</feature>
<name>A0A165FFS8_9APHY</name>
<dbReference type="EMBL" id="KV427613">
    <property type="protein sequence ID" value="KZT08907.1"/>
    <property type="molecule type" value="Genomic_DNA"/>
</dbReference>
<protein>
    <recommendedName>
        <fullName evidence="4">Retrotransposon gag domain-containing protein</fullName>
    </recommendedName>
</protein>
<dbReference type="OrthoDB" id="2768905at2759"/>